<organism evidence="4 5">
    <name type="scientific">Amycolatopsis pigmentata</name>
    <dbReference type="NCBI Taxonomy" id="450801"/>
    <lineage>
        <taxon>Bacteria</taxon>
        <taxon>Bacillati</taxon>
        <taxon>Actinomycetota</taxon>
        <taxon>Actinomycetes</taxon>
        <taxon>Pseudonocardiales</taxon>
        <taxon>Pseudonocardiaceae</taxon>
        <taxon>Amycolatopsis</taxon>
    </lineage>
</organism>
<reference evidence="5" key="1">
    <citation type="journal article" date="2019" name="Int. J. Syst. Evol. Microbiol.">
        <title>The Global Catalogue of Microorganisms (GCM) 10K type strain sequencing project: providing services to taxonomists for standard genome sequencing and annotation.</title>
        <authorList>
            <consortium name="The Broad Institute Genomics Platform"/>
            <consortium name="The Broad Institute Genome Sequencing Center for Infectious Disease"/>
            <person name="Wu L."/>
            <person name="Ma J."/>
        </authorList>
    </citation>
    <scope>NUCLEOTIDE SEQUENCE [LARGE SCALE GENOMIC DNA]</scope>
    <source>
        <strain evidence="5">CGMCC 4.7645</strain>
    </source>
</reference>
<feature type="transmembrane region" description="Helical" evidence="2">
    <location>
        <begin position="241"/>
        <end position="259"/>
    </location>
</feature>
<accession>A0ABW5FK77</accession>
<evidence type="ECO:0000256" key="2">
    <source>
        <dbReference type="SAM" id="Phobius"/>
    </source>
</evidence>
<keyword evidence="2" id="KW-0472">Membrane</keyword>
<keyword evidence="2" id="KW-1133">Transmembrane helix</keyword>
<keyword evidence="3" id="KW-0732">Signal</keyword>
<gene>
    <name evidence="4" type="ORF">ACFSXZ_03310</name>
</gene>
<feature type="region of interest" description="Disordered" evidence="1">
    <location>
        <begin position="446"/>
        <end position="505"/>
    </location>
</feature>
<keyword evidence="2" id="KW-0812">Transmembrane</keyword>
<feature type="compositionally biased region" description="Pro residues" evidence="1">
    <location>
        <begin position="646"/>
        <end position="659"/>
    </location>
</feature>
<dbReference type="Proteomes" id="UP001597417">
    <property type="component" value="Unassembled WGS sequence"/>
</dbReference>
<comment type="caution">
    <text evidence="4">The sequence shown here is derived from an EMBL/GenBank/DDBJ whole genome shotgun (WGS) entry which is preliminary data.</text>
</comment>
<dbReference type="InterPro" id="IPR045782">
    <property type="entry name" value="TrbL_3"/>
</dbReference>
<evidence type="ECO:0000256" key="3">
    <source>
        <dbReference type="SAM" id="SignalP"/>
    </source>
</evidence>
<feature type="region of interest" description="Disordered" evidence="1">
    <location>
        <begin position="543"/>
        <end position="686"/>
    </location>
</feature>
<dbReference type="Pfam" id="PF19590">
    <property type="entry name" value="TrbL_3"/>
    <property type="match status" value="1"/>
</dbReference>
<feature type="transmembrane region" description="Helical" evidence="2">
    <location>
        <begin position="208"/>
        <end position="229"/>
    </location>
</feature>
<feature type="transmembrane region" description="Helical" evidence="2">
    <location>
        <begin position="393"/>
        <end position="414"/>
    </location>
</feature>
<name>A0ABW5FK77_9PSEU</name>
<feature type="transmembrane region" description="Helical" evidence="2">
    <location>
        <begin position="290"/>
        <end position="313"/>
    </location>
</feature>
<protein>
    <recommendedName>
        <fullName evidence="6">TrbL/VirB6 plasmid conjugal transfer protein</fullName>
    </recommendedName>
</protein>
<evidence type="ECO:0000256" key="1">
    <source>
        <dbReference type="SAM" id="MobiDB-lite"/>
    </source>
</evidence>
<evidence type="ECO:0008006" key="6">
    <source>
        <dbReference type="Google" id="ProtNLM"/>
    </source>
</evidence>
<feature type="signal peptide" evidence="3">
    <location>
        <begin position="1"/>
        <end position="41"/>
    </location>
</feature>
<evidence type="ECO:0000313" key="5">
    <source>
        <dbReference type="Proteomes" id="UP001597417"/>
    </source>
</evidence>
<sequence length="686" mass="71724">MRTTFRTSGPVQSRLRMTRGRALAVLAVSLIALLGGTVALAATAAPATGQQAPAPPLPLPTGGTCTPDSSEPACHLPTATDTAPATGMPLPIPTAAPSVTCFPGSLQAECQQPSASPCTGAGCIPPLTAPPPTSAGPGAGQAGSGESGDADCGIAHVGGCISNAINAFFRGIVQDALNPLLDLLSQTLLTTPAPDSLPGIGELWDTSWQILLVCYTTLILIAGILVMSYETLQTRHTVKEIAPRIVVGFLAGALSLWVATQAIQIANALAQAILGGGLDAGAAGPTLRDLVLGSLIGGVWISLIGLFLAGMLLVLLVTYIVRVALTIILIAGAPIALMCHALPQTEGIARWWWKAFGGCLAIQVAQSLTLITAMKVFLAPGGFTVFGPTRSGLVNLLVALALIYILFKIPFWVLGSLRGGGRRSLLGSMVRGFIAYKTFGLLRGGGTPRPSPANGGNGPQGGGRGGVTGYARTTPDGQYVLPLPGLRRTRPVPRPRPAPDPRTRAAHGCQLALPLGDDWPENKPVLGRDGQYRLPLRADRVTRKPAASIHPEPAVGTRRGRQRAGQLELPFDPYKGNRSTRSGQYPLPLDGLRRTPRPPVIPPPTPARTRTGQLELPFDPYRGNRPLRSGQYPLPLDGLHRVPRAKPTPAPAPPHPARPPAGRQLRLPLDVPTPPRRPAPQQTKGE</sequence>
<evidence type="ECO:0000313" key="4">
    <source>
        <dbReference type="EMBL" id="MFD2415351.1"/>
    </source>
</evidence>
<feature type="compositionally biased region" description="Pro residues" evidence="1">
    <location>
        <begin position="597"/>
        <end position="606"/>
    </location>
</feature>
<dbReference type="RefSeq" id="WP_378261073.1">
    <property type="nucleotide sequence ID" value="NZ_JBHUKR010000004.1"/>
</dbReference>
<feature type="transmembrane region" description="Helical" evidence="2">
    <location>
        <begin position="319"/>
        <end position="339"/>
    </location>
</feature>
<dbReference type="EMBL" id="JBHUKR010000004">
    <property type="protein sequence ID" value="MFD2415351.1"/>
    <property type="molecule type" value="Genomic_DNA"/>
</dbReference>
<keyword evidence="5" id="KW-1185">Reference proteome</keyword>
<feature type="compositionally biased region" description="Gly residues" evidence="1">
    <location>
        <begin position="455"/>
        <end position="468"/>
    </location>
</feature>
<proteinExistence type="predicted"/>
<feature type="chain" id="PRO_5046047743" description="TrbL/VirB6 plasmid conjugal transfer protein" evidence="3">
    <location>
        <begin position="42"/>
        <end position="686"/>
    </location>
</feature>